<evidence type="ECO:0000256" key="1">
    <source>
        <dbReference type="SAM" id="SignalP"/>
    </source>
</evidence>
<evidence type="ECO:0000313" key="3">
    <source>
        <dbReference type="EMBL" id="REC58827.1"/>
    </source>
</evidence>
<dbReference type="Proteomes" id="UP000257131">
    <property type="component" value="Unassembled WGS sequence"/>
</dbReference>
<keyword evidence="1" id="KW-0732">Signal</keyword>
<reference evidence="3 4" key="1">
    <citation type="journal article" date="2017" name="Int. J. Syst. Evol. Microbiol.">
        <title>Rhodosalinus sediminis gen. nov., sp. nov., isolated from marine saltern.</title>
        <authorList>
            <person name="Guo L.Y."/>
            <person name="Ling S.K."/>
            <person name="Li C.M."/>
            <person name="Chen G.J."/>
            <person name="Du Z.J."/>
        </authorList>
    </citation>
    <scope>NUCLEOTIDE SEQUENCE [LARGE SCALE GENOMIC DNA]</scope>
    <source>
        <strain evidence="3 4">WDN1C137</strain>
    </source>
</reference>
<name>A0A3D9BZ63_9RHOB</name>
<dbReference type="RefSeq" id="WP_115977870.1">
    <property type="nucleotide sequence ID" value="NZ_QOHR01000001.1"/>
</dbReference>
<dbReference type="Pfam" id="PF01738">
    <property type="entry name" value="DLH"/>
    <property type="match status" value="1"/>
</dbReference>
<evidence type="ECO:0000313" key="4">
    <source>
        <dbReference type="Proteomes" id="UP000257131"/>
    </source>
</evidence>
<organism evidence="3 4">
    <name type="scientific">Rhodosalinus sediminis</name>
    <dbReference type="NCBI Taxonomy" id="1940533"/>
    <lineage>
        <taxon>Bacteria</taxon>
        <taxon>Pseudomonadati</taxon>
        <taxon>Pseudomonadota</taxon>
        <taxon>Alphaproteobacteria</taxon>
        <taxon>Rhodobacterales</taxon>
        <taxon>Paracoccaceae</taxon>
        <taxon>Rhodosalinus</taxon>
    </lineage>
</organism>
<gene>
    <name evidence="3" type="ORF">DRV84_00955</name>
</gene>
<feature type="chain" id="PRO_5017633238" description="Dienelactone hydrolase domain-containing protein" evidence="1">
    <location>
        <begin position="22"/>
        <end position="98"/>
    </location>
</feature>
<dbReference type="AlphaFoldDB" id="A0A3D9BZ63"/>
<dbReference type="GO" id="GO:0016787">
    <property type="term" value="F:hydrolase activity"/>
    <property type="evidence" value="ECO:0007669"/>
    <property type="project" value="InterPro"/>
</dbReference>
<protein>
    <recommendedName>
        <fullName evidence="2">Dienelactone hydrolase domain-containing protein</fullName>
    </recommendedName>
</protein>
<dbReference type="EMBL" id="QOHR01000001">
    <property type="protein sequence ID" value="REC58827.1"/>
    <property type="molecule type" value="Genomic_DNA"/>
</dbReference>
<sequence length="98" mass="10091">MRCTRIAATPAAALAAPAAQAQVEGAHVAATSGDTVFAGDDARNAALLDALQAAEVPHAVRVFGGARHAVTVRGSEDYDLAADRASRDALENFLSDRF</sequence>
<dbReference type="InterPro" id="IPR029058">
    <property type="entry name" value="AB_hydrolase_fold"/>
</dbReference>
<evidence type="ECO:0000259" key="2">
    <source>
        <dbReference type="Pfam" id="PF01738"/>
    </source>
</evidence>
<dbReference type="Gene3D" id="3.40.50.1820">
    <property type="entry name" value="alpha/beta hydrolase"/>
    <property type="match status" value="1"/>
</dbReference>
<feature type="signal peptide" evidence="1">
    <location>
        <begin position="1"/>
        <end position="21"/>
    </location>
</feature>
<feature type="domain" description="Dienelactone hydrolase" evidence="2">
    <location>
        <begin position="31"/>
        <end position="94"/>
    </location>
</feature>
<accession>A0A3D9BZ63</accession>
<comment type="caution">
    <text evidence="3">The sequence shown here is derived from an EMBL/GenBank/DDBJ whole genome shotgun (WGS) entry which is preliminary data.</text>
</comment>
<proteinExistence type="predicted"/>
<dbReference type="InterPro" id="IPR002925">
    <property type="entry name" value="Dienelactn_hydro"/>
</dbReference>
<keyword evidence="4" id="KW-1185">Reference proteome</keyword>